<comment type="caution">
    <text evidence="2">The sequence shown here is derived from an EMBL/GenBank/DDBJ whole genome shotgun (WGS) entry which is preliminary data.</text>
</comment>
<dbReference type="AlphaFoldDB" id="A0A0F8X3E3"/>
<feature type="region of interest" description="Disordered" evidence="1">
    <location>
        <begin position="46"/>
        <end position="67"/>
    </location>
</feature>
<feature type="compositionally biased region" description="Basic and acidic residues" evidence="1">
    <location>
        <begin position="1"/>
        <end position="12"/>
    </location>
</feature>
<feature type="compositionally biased region" description="Basic and acidic residues" evidence="1">
    <location>
        <begin position="46"/>
        <end position="66"/>
    </location>
</feature>
<protein>
    <submittedName>
        <fullName evidence="2">Uncharacterized protein</fullName>
    </submittedName>
</protein>
<sequence>MSIDDTELKDSASDGTESNDATPVAEPTLAETVQATVDKAVLGMESRMKQSARDTARFEASKKSDDGVSAAVREALGGLTLESGEPIGKYLDAADRDARLKKYEETERTTAVEQQRLTDAAAPFYDYLTAHNIDRNDPRLDWAADEPDRPKAIARWHESIDKIRVGTVKTEEPKPKTDDANFVDTAQTTGTKSFSIPTKKEDFGPWLDKLPYSVYKEHKEEIE</sequence>
<evidence type="ECO:0000256" key="1">
    <source>
        <dbReference type="SAM" id="MobiDB-lite"/>
    </source>
</evidence>
<feature type="region of interest" description="Disordered" evidence="1">
    <location>
        <begin position="1"/>
        <end position="32"/>
    </location>
</feature>
<gene>
    <name evidence="2" type="ORF">LCGC14_3075230</name>
</gene>
<evidence type="ECO:0000313" key="2">
    <source>
        <dbReference type="EMBL" id="KKK55370.1"/>
    </source>
</evidence>
<dbReference type="EMBL" id="LAZR01065522">
    <property type="protein sequence ID" value="KKK55370.1"/>
    <property type="molecule type" value="Genomic_DNA"/>
</dbReference>
<accession>A0A0F8X3E3</accession>
<proteinExistence type="predicted"/>
<organism evidence="2">
    <name type="scientific">marine sediment metagenome</name>
    <dbReference type="NCBI Taxonomy" id="412755"/>
    <lineage>
        <taxon>unclassified sequences</taxon>
        <taxon>metagenomes</taxon>
        <taxon>ecological metagenomes</taxon>
    </lineage>
</organism>
<reference evidence="2" key="1">
    <citation type="journal article" date="2015" name="Nature">
        <title>Complex archaea that bridge the gap between prokaryotes and eukaryotes.</title>
        <authorList>
            <person name="Spang A."/>
            <person name="Saw J.H."/>
            <person name="Jorgensen S.L."/>
            <person name="Zaremba-Niedzwiedzka K."/>
            <person name="Martijn J."/>
            <person name="Lind A.E."/>
            <person name="van Eijk R."/>
            <person name="Schleper C."/>
            <person name="Guy L."/>
            <person name="Ettema T.J."/>
        </authorList>
    </citation>
    <scope>NUCLEOTIDE SEQUENCE</scope>
</reference>
<feature type="non-terminal residue" evidence="2">
    <location>
        <position position="223"/>
    </location>
</feature>
<name>A0A0F8X3E3_9ZZZZ</name>